<evidence type="ECO:0000256" key="1">
    <source>
        <dbReference type="SAM" id="Phobius"/>
    </source>
</evidence>
<gene>
    <name evidence="2" type="ORF">KZC51_00745</name>
</gene>
<name>A0ABT0FAD2_9MICO</name>
<organism evidence="2 3">
    <name type="scientific">Microbacterium croceum</name>
    <dbReference type="NCBI Taxonomy" id="2851645"/>
    <lineage>
        <taxon>Bacteria</taxon>
        <taxon>Bacillati</taxon>
        <taxon>Actinomycetota</taxon>
        <taxon>Actinomycetes</taxon>
        <taxon>Micrococcales</taxon>
        <taxon>Microbacteriaceae</taxon>
        <taxon>Microbacterium</taxon>
    </lineage>
</organism>
<dbReference type="RefSeq" id="WP_247628112.1">
    <property type="nucleotide sequence ID" value="NZ_JAHWXN010000001.1"/>
</dbReference>
<feature type="transmembrane region" description="Helical" evidence="1">
    <location>
        <begin position="60"/>
        <end position="81"/>
    </location>
</feature>
<reference evidence="2 3" key="1">
    <citation type="submission" date="2021-06" db="EMBL/GenBank/DDBJ databases">
        <title>Genome-based taxonomic framework of Microbacterium strains isolated from marine environment, the description of four new species and reclassification of four preexisting species.</title>
        <authorList>
            <person name="Lee S.D."/>
            <person name="Kim S.-M."/>
            <person name="Byeon Y.-S."/>
            <person name="Yang H.L."/>
            <person name="Kim I.S."/>
        </authorList>
    </citation>
    <scope>NUCLEOTIDE SEQUENCE [LARGE SCALE GENOMIC DNA]</scope>
    <source>
        <strain evidence="2 3">SSW1-49</strain>
    </source>
</reference>
<feature type="transmembrane region" description="Helical" evidence="1">
    <location>
        <begin position="130"/>
        <end position="154"/>
    </location>
</feature>
<comment type="caution">
    <text evidence="2">The sequence shown here is derived from an EMBL/GenBank/DDBJ whole genome shotgun (WGS) entry which is preliminary data.</text>
</comment>
<keyword evidence="3" id="KW-1185">Reference proteome</keyword>
<accession>A0ABT0FAD2</accession>
<keyword evidence="1" id="KW-1133">Transmembrane helix</keyword>
<dbReference type="Proteomes" id="UP001300096">
    <property type="component" value="Unassembled WGS sequence"/>
</dbReference>
<keyword evidence="1" id="KW-0472">Membrane</keyword>
<feature type="transmembrane region" description="Helical" evidence="1">
    <location>
        <begin position="88"/>
        <end position="110"/>
    </location>
</feature>
<sequence>MSRRRQTVWVALAGVAAVTLYAAFAAVQILVLNPLAAAPGLTLDEIHARMSDEGESLGPSMVLGILGAGVVLAIGVAAVAIRQKSRPLVTAMAFLAVLTGGTPAYFVASFGPGMALADTFMISGADASHWALVLHLTSALSLLVAVIGAVVIALRSPAAPALA</sequence>
<proteinExistence type="predicted"/>
<evidence type="ECO:0008006" key="4">
    <source>
        <dbReference type="Google" id="ProtNLM"/>
    </source>
</evidence>
<dbReference type="EMBL" id="JAHWXN010000001">
    <property type="protein sequence ID" value="MCK2034649.1"/>
    <property type="molecule type" value="Genomic_DNA"/>
</dbReference>
<evidence type="ECO:0000313" key="3">
    <source>
        <dbReference type="Proteomes" id="UP001300096"/>
    </source>
</evidence>
<keyword evidence="1" id="KW-0812">Transmembrane</keyword>
<protein>
    <recommendedName>
        <fullName evidence="4">DUF1772 domain-containing protein</fullName>
    </recommendedName>
</protein>
<evidence type="ECO:0000313" key="2">
    <source>
        <dbReference type="EMBL" id="MCK2034649.1"/>
    </source>
</evidence>